<dbReference type="Pfam" id="PF17852">
    <property type="entry name" value="Dynein_AAA_lid"/>
    <property type="match status" value="1"/>
</dbReference>
<proteinExistence type="inferred from homology"/>
<dbReference type="InterPro" id="IPR041466">
    <property type="entry name" value="Dynein_AAA5_ext"/>
</dbReference>
<dbReference type="Pfam" id="PF12775">
    <property type="entry name" value="AAA_7"/>
    <property type="match status" value="1"/>
</dbReference>
<dbReference type="Gene3D" id="1.10.287.2620">
    <property type="match status" value="1"/>
</dbReference>
<keyword evidence="5" id="KW-0677">Repeat</keyword>
<reference evidence="16 17" key="1">
    <citation type="journal article" date="2019" name="Gigascience">
        <title>Whole-genome sequence of the oriental lung fluke Paragonimus westermani.</title>
        <authorList>
            <person name="Oey H."/>
            <person name="Zakrzewski M."/>
            <person name="Narain K."/>
            <person name="Devi K.R."/>
            <person name="Agatsuma T."/>
            <person name="Nawaratna S."/>
            <person name="Gobert G.N."/>
            <person name="Jones M.K."/>
            <person name="Ragan M.A."/>
            <person name="McManus D.P."/>
            <person name="Krause L."/>
        </authorList>
    </citation>
    <scope>NUCLEOTIDE SEQUENCE [LARGE SCALE GENOMIC DNA]</scope>
    <source>
        <strain evidence="16 17">IND2009</strain>
    </source>
</reference>
<dbReference type="InterPro" id="IPR013602">
    <property type="entry name" value="Dynein_heavy_linker"/>
</dbReference>
<evidence type="ECO:0000256" key="5">
    <source>
        <dbReference type="ARBA" id="ARBA00022737"/>
    </source>
</evidence>
<feature type="domain" description="AAA+ ATPase" evidence="15">
    <location>
        <begin position="695"/>
        <end position="880"/>
    </location>
</feature>
<dbReference type="InterPro" id="IPR024743">
    <property type="entry name" value="Dynein_HC_stalk"/>
</dbReference>
<dbReference type="InterPro" id="IPR042228">
    <property type="entry name" value="Dynein_linker_3"/>
</dbReference>
<keyword evidence="8" id="KW-0243">Dynein</keyword>
<keyword evidence="11" id="KW-0505">Motor protein</keyword>
<dbReference type="Gene3D" id="1.10.8.710">
    <property type="match status" value="1"/>
</dbReference>
<dbReference type="InterPro" id="IPR043160">
    <property type="entry name" value="Dynein_C_barrel"/>
</dbReference>
<dbReference type="InterPro" id="IPR027417">
    <property type="entry name" value="P-loop_NTPase"/>
</dbReference>
<dbReference type="FunFam" id="1.10.8.710:FF:000003">
    <property type="entry name" value="Dynein axonemal heavy chain 5"/>
    <property type="match status" value="1"/>
</dbReference>
<dbReference type="InterPro" id="IPR041228">
    <property type="entry name" value="Dynein_C"/>
</dbReference>
<gene>
    <name evidence="16" type="ORF">DEA37_0008477</name>
</gene>
<keyword evidence="3" id="KW-0963">Cytoplasm</keyword>
<comment type="similarity">
    <text evidence="2">Belongs to the dynein heavy chain family.</text>
</comment>
<comment type="subcellular location">
    <subcellularLocation>
        <location evidence="1">Cytoplasm</location>
        <location evidence="1">Cytoskeleton</location>
        <location evidence="1">Cilium axoneme</location>
    </subcellularLocation>
</comment>
<dbReference type="Gene3D" id="3.40.50.300">
    <property type="entry name" value="P-loop containing nucleotide triphosphate hydrolases"/>
    <property type="match status" value="5"/>
</dbReference>
<dbReference type="SMART" id="SM00382">
    <property type="entry name" value="AAA"/>
    <property type="match status" value="2"/>
</dbReference>
<dbReference type="Gene3D" id="1.20.1270.280">
    <property type="match status" value="1"/>
</dbReference>
<dbReference type="GO" id="GO:0005524">
    <property type="term" value="F:ATP binding"/>
    <property type="evidence" value="ECO:0007669"/>
    <property type="project" value="UniProtKB-KW"/>
</dbReference>
<dbReference type="Gene3D" id="6.10.140.1060">
    <property type="match status" value="1"/>
</dbReference>
<keyword evidence="10" id="KW-0969">Cilium</keyword>
<accession>A0A5J4P568</accession>
<evidence type="ECO:0000256" key="9">
    <source>
        <dbReference type="ARBA" id="ARBA00023054"/>
    </source>
</evidence>
<dbReference type="InterPro" id="IPR024317">
    <property type="entry name" value="Dynein_heavy_chain_D4_dom"/>
</dbReference>
<dbReference type="Gene3D" id="1.20.140.100">
    <property type="entry name" value="Dynein heavy chain, N-terminal domain 2"/>
    <property type="match status" value="1"/>
</dbReference>
<evidence type="ECO:0000256" key="11">
    <source>
        <dbReference type="ARBA" id="ARBA00023175"/>
    </source>
</evidence>
<dbReference type="EMBL" id="QNGE01000004">
    <property type="protein sequence ID" value="KAA3682500.1"/>
    <property type="molecule type" value="Genomic_DNA"/>
</dbReference>
<keyword evidence="4" id="KW-0493">Microtubule</keyword>
<dbReference type="Gene3D" id="1.20.58.1120">
    <property type="match status" value="1"/>
</dbReference>
<dbReference type="GO" id="GO:0008569">
    <property type="term" value="F:minus-end-directed microtubule motor activity"/>
    <property type="evidence" value="ECO:0007669"/>
    <property type="project" value="InterPro"/>
</dbReference>
<evidence type="ECO:0000256" key="3">
    <source>
        <dbReference type="ARBA" id="ARBA00022490"/>
    </source>
</evidence>
<keyword evidence="13" id="KW-0966">Cell projection</keyword>
<dbReference type="GO" id="GO:0030286">
    <property type="term" value="C:dynein complex"/>
    <property type="evidence" value="ECO:0007669"/>
    <property type="project" value="UniProtKB-KW"/>
</dbReference>
<dbReference type="Pfam" id="PF12774">
    <property type="entry name" value="AAA_6"/>
    <property type="match status" value="2"/>
</dbReference>
<evidence type="ECO:0000256" key="1">
    <source>
        <dbReference type="ARBA" id="ARBA00004430"/>
    </source>
</evidence>
<name>A0A5J4P568_9TREM</name>
<dbReference type="Gene3D" id="1.10.8.720">
    <property type="entry name" value="Region D6 of dynein motor"/>
    <property type="match status" value="1"/>
</dbReference>
<feature type="coiled-coil region" evidence="14">
    <location>
        <begin position="2537"/>
        <end position="2564"/>
    </location>
</feature>
<evidence type="ECO:0000256" key="8">
    <source>
        <dbReference type="ARBA" id="ARBA00023017"/>
    </source>
</evidence>
<organism evidence="16 17">
    <name type="scientific">Paragonimus westermani</name>
    <dbReference type="NCBI Taxonomy" id="34504"/>
    <lineage>
        <taxon>Eukaryota</taxon>
        <taxon>Metazoa</taxon>
        <taxon>Spiralia</taxon>
        <taxon>Lophotrochozoa</taxon>
        <taxon>Platyhelminthes</taxon>
        <taxon>Trematoda</taxon>
        <taxon>Digenea</taxon>
        <taxon>Plagiorchiida</taxon>
        <taxon>Troglotremata</taxon>
        <taxon>Troglotrematidae</taxon>
        <taxon>Paragonimus</taxon>
    </lineage>
</organism>
<comment type="caution">
    <text evidence="16">The sequence shown here is derived from an EMBL/GenBank/DDBJ whole genome shotgun (WGS) entry which is preliminary data.</text>
</comment>
<dbReference type="Pfam" id="PF17857">
    <property type="entry name" value="AAA_lid_1"/>
    <property type="match status" value="1"/>
</dbReference>
<dbReference type="Pfam" id="PF12781">
    <property type="entry name" value="AAA_9"/>
    <property type="match status" value="1"/>
</dbReference>
<evidence type="ECO:0000256" key="14">
    <source>
        <dbReference type="SAM" id="Coils"/>
    </source>
</evidence>
<dbReference type="Pfam" id="PF12777">
    <property type="entry name" value="MT"/>
    <property type="match status" value="1"/>
</dbReference>
<dbReference type="Pfam" id="PF12780">
    <property type="entry name" value="AAA_8"/>
    <property type="match status" value="1"/>
</dbReference>
<dbReference type="Proteomes" id="UP000324629">
    <property type="component" value="Unassembled WGS sequence"/>
</dbReference>
<dbReference type="InterPro" id="IPR026983">
    <property type="entry name" value="DHC"/>
</dbReference>
<evidence type="ECO:0000256" key="6">
    <source>
        <dbReference type="ARBA" id="ARBA00022741"/>
    </source>
</evidence>
<dbReference type="FunFam" id="3.20.180.20:FF:000001">
    <property type="entry name" value="Dynein axonemal heavy chain 5"/>
    <property type="match status" value="1"/>
</dbReference>
<dbReference type="InterPro" id="IPR042222">
    <property type="entry name" value="Dynein_2_N"/>
</dbReference>
<dbReference type="InterPro" id="IPR041589">
    <property type="entry name" value="DNAH3_AAA_lid_1"/>
</dbReference>
<evidence type="ECO:0000256" key="7">
    <source>
        <dbReference type="ARBA" id="ARBA00022840"/>
    </source>
</evidence>
<dbReference type="Gene3D" id="3.10.490.20">
    <property type="match status" value="1"/>
</dbReference>
<protein>
    <submittedName>
        <fullName evidence="16">Dynein heavy chain, axonemal</fullName>
    </submittedName>
</protein>
<dbReference type="Gene3D" id="1.20.920.20">
    <property type="match status" value="1"/>
</dbReference>
<evidence type="ECO:0000313" key="16">
    <source>
        <dbReference type="EMBL" id="KAA3682500.1"/>
    </source>
</evidence>
<dbReference type="FunFam" id="3.40.50.300:FF:000049">
    <property type="entry name" value="Dynein, axonemal, heavy chain 5"/>
    <property type="match status" value="1"/>
</dbReference>
<dbReference type="GO" id="GO:0005930">
    <property type="term" value="C:axoneme"/>
    <property type="evidence" value="ECO:0007669"/>
    <property type="project" value="UniProtKB-SubCell"/>
</dbReference>
<keyword evidence="17" id="KW-1185">Reference proteome</keyword>
<evidence type="ECO:0000256" key="12">
    <source>
        <dbReference type="ARBA" id="ARBA00023212"/>
    </source>
</evidence>
<evidence type="ECO:0000256" key="2">
    <source>
        <dbReference type="ARBA" id="ARBA00008887"/>
    </source>
</evidence>
<dbReference type="InterPro" id="IPR043157">
    <property type="entry name" value="Dynein_AAA1S"/>
</dbReference>
<dbReference type="Pfam" id="PF18198">
    <property type="entry name" value="AAA_lid_11"/>
    <property type="match status" value="1"/>
</dbReference>
<keyword evidence="7" id="KW-0067">ATP-binding</keyword>
<dbReference type="FunFam" id="1.20.140.100:FF:000003">
    <property type="entry name" value="Dynein, axonemal, heavy chain 5"/>
    <property type="match status" value="1"/>
</dbReference>
<dbReference type="Gene3D" id="1.10.8.1220">
    <property type="match status" value="1"/>
</dbReference>
<dbReference type="Pfam" id="PF08393">
    <property type="entry name" value="DHC_N2"/>
    <property type="match status" value="1"/>
</dbReference>
<feature type="coiled-coil region" evidence="14">
    <location>
        <begin position="1953"/>
        <end position="1987"/>
    </location>
</feature>
<dbReference type="SUPFAM" id="SSF52540">
    <property type="entry name" value="P-loop containing nucleoside triphosphate hydrolases"/>
    <property type="match status" value="4"/>
</dbReference>
<dbReference type="GO" id="GO:0005874">
    <property type="term" value="C:microtubule"/>
    <property type="evidence" value="ECO:0007669"/>
    <property type="project" value="UniProtKB-KW"/>
</dbReference>
<dbReference type="PANTHER" id="PTHR46961:SF19">
    <property type="entry name" value="DYNEIN HEAVY CHAIN 5, AXONEMAL"/>
    <property type="match status" value="1"/>
</dbReference>
<evidence type="ECO:0000256" key="4">
    <source>
        <dbReference type="ARBA" id="ARBA00022701"/>
    </source>
</evidence>
<evidence type="ECO:0000256" key="13">
    <source>
        <dbReference type="ARBA" id="ARBA00023273"/>
    </source>
</evidence>
<dbReference type="GO" id="GO:0007018">
    <property type="term" value="P:microtubule-based movement"/>
    <property type="evidence" value="ECO:0007669"/>
    <property type="project" value="InterPro"/>
</dbReference>
<dbReference type="InterPro" id="IPR042219">
    <property type="entry name" value="AAA_lid_11_sf"/>
</dbReference>
<dbReference type="FunFam" id="1.10.8.1220:FF:000001">
    <property type="entry name" value="Dynein axonemal heavy chain 5"/>
    <property type="match status" value="1"/>
</dbReference>
<dbReference type="InterPro" id="IPR035706">
    <property type="entry name" value="AAA_9"/>
</dbReference>
<dbReference type="Pfam" id="PF18199">
    <property type="entry name" value="Dynein_C"/>
    <property type="match status" value="1"/>
</dbReference>
<sequence>MLNRYELGLPQEHADRIEATRWALTRLADRAASTMNRINEVQQNFRKELIESSKQIRCTVQTFMADYHERGPMTPGLTQYEAFDRQLFFRSAHEQLLRKVESCARGERLFGLTPISTDGLRRIGQQLDLLQCLYGLYSEVNRTLEMFGYTVWRDADMTRLQEKLTEFLHKCQHLPKSLKHCAAYFELSTKLTELVSKLPLLSMLQNSAMKPRHWEQIEALLGVNNLDPEATNLTVGTMLSLPISSSEGTLKDQVEEVCIGAAREKEIETRLNTVIVEWSQRNLELMPFKNRGNLLLRGERMQEILQHLDESIYNVPFRSQIQNWVQSLSTTCETLEIWLRVQSLWVYLEAVFIGSDLAKQLPKEAKSFHDIDRNWVRLMERAWDTPNVVTYCTADPLLQDMLPRLMEQLEVCQRSLSSYLECKRCLFPRFFFVSDSVLLEILGQSSEPRSVQKHLLAVFGNTKYLSFSDDVMYDTIEAVYSSEDEELKLPVSVQCQGPVESWLSKLLVTIQSSIHELVRSSYIATNEDEFQLLPFLDQYPAQVGILGLQFLWTREAVYALDEVRYDPKIMQHTNKHFEQFLFQLIEHTTLPLNTTERIKYETFITIHLHQKDIFDELVSVIACQGQCKLGIRTSSDFEWTKQTRAKFREDLDKCVISITDVNFEYQNEFLGCTERLVITPLTDRCYITLAQALSLGFGGLLTGPAGTGKTETVKASHCFIVVLHCHCLSVRPGKRSSHRLLKTGFMLCFSHQDVGRCLGQYVVLFNCSDQMDFRGLGRIFKGLVQSGVWGCFDEFNRLELPVLSVVAQQIGVVLQAKRDLKSSLVFSDGELITVNPEFGIFITTNPGYAGRKRLPENLNISFRMVAMTVPDRQMIIRVKLAACGFVNNMSLARKFHCLNQLCEEQLTKQVHYDFGLRNVLTVLRTLGAYRRAHKTDSEEQVLMRVLRDMNLSKLVDQDEPLFLSMLDDLFPGEKSSSEETETILYEVLHNQTVQLGLVPHKPWLTKVQNLCEIQRVRHGVIILGPPSSGKSKSIAVLLRTLTERGQPHREFRMNPKAVTTTEMFGHLNALTHNWTDGIFTTLWRRTMRLKSHEHCWIVLDGPVDAIWIENLNSVLDDNKTLTLANGDRIPMVPNCKVVFEVDSVDNASPATISRNGMVYISSGSLPWSPLFEAWVQTQTKSVRDAIGSLVENLFPSLMKFLEMESANHVVYLEAFYIRQFCDLFSGMVDEHADDAKLMNMAVFCLIWSCGCLLDVDERIKMDHYLRKIGPRTALPVGGGHQSRKWIPWSECVEDFIDRGVDQPFHSMFIPNEYNVVTEFLLQTVGKQNKAPMLVGESGTGKTVIIRKYLNQLKSDKHNCKVYSFSSSTTPALFQRGFETFIERRVGSTYGPPGGKRLTVFIDDINMPAINEWGDQVVNELVRQLIEMGGVYSLDKVGEFLTVMDVQFVAAMVTPGGGRSDIPPRLKRHFCLFNTTLPSVAAIDHIFGTVISCYLSAERGFQRDVVNLARHLVVMTRIIWEKTKAKLLPTPTRFHYVFNLRDLTRIWQGIVDVSSDVYTDKAQMLFLWQHEVRRVLSDRLTTAEDRQWFDSTLNWTVEDELGKHMQEYVNHEVFLVNFMRDAPDLVDSVEQESTTEPRLLAAPKIYEPVVDIELLRTRILNLQAQLNESAFGRKIELVFFTDAIRHLVRVSRAIRHPGGHILLIGVVGSGKRSLAKLSARIAGFEIFECLGSSESQAHNFLEDLKVIHKRAGDKDIKAVLIISDDKIWDETCYEYVNQLLTIGFVPNLFLRDEYEDLLAHFEEIIPKEHVKTVFGHEGMFEFYQERVHANLHVVLCFSPVGDGFRKRAISYPGILAGCVIDWFSEWPEEALLSVARVYLTDFPPVNEAYVNAVACIHKSVASACNDYYDQYRRPVSVTPYTFLTYLEEIKQTYNAFASQLNAYIQRMETGVEKLNEAQRAIDDLRLVLALKETELQEATEKTEEVLRRVLEQSQVAEQVRNRVLQVKEKCESIVHTITADRLAAREQLEAARPALMEAEEALNTLRPHEIAMLRKLQNPPHLIMRIMDCVLIMFNYRLESVRPDHRRATFAPSWNESLRMMVNQNFMSSLMHYPRHRMNEEIIDLLEPYIQAPEYNVSIARKVCGNVAGLLQWTLSMVRFFLVNKEVIPLEDRLSALDQKLVKAKSALNSTEDLLKEKTESLAGVQLEYEAAVIRKLQLEDDTKLCYDRMYRALQLIEELSSELVRWTSRSLQLKTEIKGLGGDSIQMAAFLTYCGAFNQHYRNRLLVEWQMDVIRYSLPHRPKLELTQLFTEQATLHEWALQGLPMDEHSIQNAIITTNAHRYPLLIDPQAQGRSWLSSLYSKNIMITSFSDRTFANQLEDALSFGMPFLIEHVTENLNSAISDLIEGNFIETGGMKTVQLEGKRTVVAPTFKLFLTTHLANPTFPPELGSRVNLIDFSITPQGLEEQLLARVTAVERETIERSRVELIANMAVNKRQMNQLEENLLYRLVSCKGSLVDDMNLIEMLQNTKNTTQSVTKQLAQAAEAESEIERTREEYRAIAVHGSIMFFLLSDLATLNKMYQYGLPQFIELFDDSLIQSERASSIQSRIARILTYMTVSVWQFATRSLFKRDRLIFTLMLAIRLHQKSGTIRHEELDVLIKAGSSYTLSDCPPKPGRWIPDAVWMNLKALSELSVFSDIMQHITVHERLWRHWYEKDALEELPTPSPYGSELRPFTRLLLIRCLCLNRFPAQARRFISDALGETFAEDVLLQPEKLLQHATSWTPILNLLSAGADPTLLIEQLARKKRTALRIVAMGQGQEVLAKQAISLAKLEGSWVLLQNCHLSIEYMQELYAVLNESVPHNTLLSGVLTRLTSVGSTNGSEHSQITSLTVSAALNTISGNPSVSAQDSFRLWMTTEEHERFPVNLLQTAVKFTNEPPESIKASLLQTYADITQDCLDACISAEWKVVLYTLALLHCTLQERRKYGSLGWAIPYDFTQSDFNASVQFIQNHIDYVEFTQRNHKTSGIDWKCIRYMIAEIQYGGRVTDDFDLRLLSTLTKKFYHEQMFAPEFEVAPGYRVPRLATVAQYEAFIQSLPVRDSPEAFHLHANADIEFSTRVGGYIIDCIQAMEPKETVSQESRIEEKSLGSNVRESQESLVAQACHELLSKLPNSIAPHCLRERLETIGLLQPMTIFLRQEIERMNTLLRLIWSTLNDLLLAIEGMIVMSQPLHEAMDAIFEARIPSTWLKFSWESNKLGFWITELLERCTQLFAWLLETRPISFWMTGFFNPQGFLTAVRQEVARKHPGWSLDCVVLVNRVTRMHVDEVREHPTDGVYVHGLYLQGAAWDHRNCRLIESRPKQLFDPLPVVNLTAQLEVSPGVYLGGFTSSEEPPAKYIFRAVKSKRVAPVGVSVRANLNAGRERKPEDSGVAISVYLPEEPNSGTNKYKPTNLSLENRPKVSITAPLMPRKEEGNVISHVYIAPVYKNTHRNTDYLITTLKLACTKSSDHWIMRSVAVLGDFR</sequence>
<feature type="domain" description="AAA+ ATPase" evidence="15">
    <location>
        <begin position="1327"/>
        <end position="1475"/>
    </location>
</feature>
<evidence type="ECO:0000313" key="17">
    <source>
        <dbReference type="Proteomes" id="UP000324629"/>
    </source>
</evidence>
<dbReference type="Gene3D" id="1.20.920.30">
    <property type="match status" value="1"/>
</dbReference>
<dbReference type="InterPro" id="IPR041658">
    <property type="entry name" value="AAA_lid_11"/>
</dbReference>
<keyword evidence="12" id="KW-0206">Cytoskeleton</keyword>
<dbReference type="GO" id="GO:0051959">
    <property type="term" value="F:dynein light intermediate chain binding"/>
    <property type="evidence" value="ECO:0007669"/>
    <property type="project" value="InterPro"/>
</dbReference>
<evidence type="ECO:0000256" key="10">
    <source>
        <dbReference type="ARBA" id="ARBA00023069"/>
    </source>
</evidence>
<evidence type="ECO:0000259" key="15">
    <source>
        <dbReference type="SMART" id="SM00382"/>
    </source>
</evidence>
<dbReference type="Pfam" id="PF03028">
    <property type="entry name" value="Dynein_heavy"/>
    <property type="match status" value="1"/>
</dbReference>
<dbReference type="CDD" id="cd00009">
    <property type="entry name" value="AAA"/>
    <property type="match status" value="1"/>
</dbReference>
<dbReference type="InterPro" id="IPR004273">
    <property type="entry name" value="Dynein_heavy_D6_P-loop"/>
</dbReference>
<dbReference type="GO" id="GO:0097729">
    <property type="term" value="C:9+2 motile cilium"/>
    <property type="evidence" value="ECO:0007669"/>
    <property type="project" value="UniProtKB-ARBA"/>
</dbReference>
<dbReference type="Gene3D" id="3.20.180.20">
    <property type="entry name" value="Dynein heavy chain, N-terminal domain 2"/>
    <property type="match status" value="1"/>
</dbReference>
<dbReference type="FunFam" id="1.20.920.30:FF:000004">
    <property type="entry name" value="Dynein axonemal heavy chain 5"/>
    <property type="match status" value="1"/>
</dbReference>
<dbReference type="InterPro" id="IPR003593">
    <property type="entry name" value="AAA+_ATPase"/>
</dbReference>
<keyword evidence="9 14" id="KW-0175">Coiled coil</keyword>
<dbReference type="InterPro" id="IPR035699">
    <property type="entry name" value="AAA_6"/>
</dbReference>
<keyword evidence="6" id="KW-0547">Nucleotide-binding</keyword>
<dbReference type="PANTHER" id="PTHR46961">
    <property type="entry name" value="DYNEIN HEAVY CHAIN 1, AXONEMAL-LIKE PROTEIN"/>
    <property type="match status" value="1"/>
</dbReference>
<dbReference type="GO" id="GO:0045505">
    <property type="term" value="F:dynein intermediate chain binding"/>
    <property type="evidence" value="ECO:0007669"/>
    <property type="project" value="InterPro"/>
</dbReference>